<evidence type="ECO:0000259" key="1">
    <source>
        <dbReference type="PROSITE" id="PS51186"/>
    </source>
</evidence>
<dbReference type="PANTHER" id="PTHR42791:SF14">
    <property type="entry name" value="N-ACETYLTRANSFERASE DOMAIN-CONTAINING PROTEIN"/>
    <property type="match status" value="1"/>
</dbReference>
<proteinExistence type="predicted"/>
<dbReference type="CDD" id="cd04301">
    <property type="entry name" value="NAT_SF"/>
    <property type="match status" value="1"/>
</dbReference>
<dbReference type="PANTHER" id="PTHR42791">
    <property type="entry name" value="GNAT FAMILY ACETYLTRANSFERASE"/>
    <property type="match status" value="1"/>
</dbReference>
<dbReference type="InterPro" id="IPR016181">
    <property type="entry name" value="Acyl_CoA_acyltransferase"/>
</dbReference>
<protein>
    <recommendedName>
        <fullName evidence="1">N-acetyltransferase domain-containing protein</fullName>
    </recommendedName>
</protein>
<accession>A0A8H3FQW7</accession>
<dbReference type="Gene3D" id="3.40.630.30">
    <property type="match status" value="1"/>
</dbReference>
<dbReference type="SUPFAM" id="SSF55729">
    <property type="entry name" value="Acyl-CoA N-acyltransferases (Nat)"/>
    <property type="match status" value="1"/>
</dbReference>
<dbReference type="Pfam" id="PF13673">
    <property type="entry name" value="Acetyltransf_10"/>
    <property type="match status" value="1"/>
</dbReference>
<dbReference type="InterPro" id="IPR000182">
    <property type="entry name" value="GNAT_dom"/>
</dbReference>
<dbReference type="AlphaFoldDB" id="A0A8H3FQW7"/>
<dbReference type="Proteomes" id="UP000664169">
    <property type="component" value="Unassembled WGS sequence"/>
</dbReference>
<reference evidence="2" key="1">
    <citation type="submission" date="2021-03" db="EMBL/GenBank/DDBJ databases">
        <authorList>
            <person name="Tagirdzhanova G."/>
        </authorList>
    </citation>
    <scope>NUCLEOTIDE SEQUENCE</scope>
</reference>
<evidence type="ECO:0000313" key="3">
    <source>
        <dbReference type="Proteomes" id="UP000664169"/>
    </source>
</evidence>
<dbReference type="GO" id="GO:0016747">
    <property type="term" value="F:acyltransferase activity, transferring groups other than amino-acyl groups"/>
    <property type="evidence" value="ECO:0007669"/>
    <property type="project" value="InterPro"/>
</dbReference>
<feature type="domain" description="N-acetyltransferase" evidence="1">
    <location>
        <begin position="72"/>
        <end position="219"/>
    </location>
</feature>
<dbReference type="EMBL" id="CAJPDQ010000023">
    <property type="protein sequence ID" value="CAF9925596.1"/>
    <property type="molecule type" value="Genomic_DNA"/>
</dbReference>
<sequence>MPLVIQPAKETDVPSLVDVYNAAFSSSSAIHRNLYPNGDTDVARENVRKNFQETIQDPTNTFFAIVDTNSNSRIIAWTNWKTYKVAQPESEWNKPFESPERAASSSHPDVNSEFAAQFFGELAKLKRDYLKGKARVHIGLLITHPNYQRRGCGKMLLDKCAEHADQLYLPTVLEASPMAAPLYRREGFVPVDGAVSTLELKDYGCDITHTTVMMERPAGGTRK</sequence>
<keyword evidence="3" id="KW-1185">Reference proteome</keyword>
<evidence type="ECO:0000313" key="2">
    <source>
        <dbReference type="EMBL" id="CAF9925596.1"/>
    </source>
</evidence>
<comment type="caution">
    <text evidence="2">The sequence shown here is derived from an EMBL/GenBank/DDBJ whole genome shotgun (WGS) entry which is preliminary data.</text>
</comment>
<organism evidence="2 3">
    <name type="scientific">Gomphillus americanus</name>
    <dbReference type="NCBI Taxonomy" id="1940652"/>
    <lineage>
        <taxon>Eukaryota</taxon>
        <taxon>Fungi</taxon>
        <taxon>Dikarya</taxon>
        <taxon>Ascomycota</taxon>
        <taxon>Pezizomycotina</taxon>
        <taxon>Lecanoromycetes</taxon>
        <taxon>OSLEUM clade</taxon>
        <taxon>Ostropomycetidae</taxon>
        <taxon>Ostropales</taxon>
        <taxon>Graphidaceae</taxon>
        <taxon>Gomphilloideae</taxon>
        <taxon>Gomphillus</taxon>
    </lineage>
</organism>
<dbReference type="OrthoDB" id="410198at2759"/>
<dbReference type="PROSITE" id="PS51186">
    <property type="entry name" value="GNAT"/>
    <property type="match status" value="1"/>
</dbReference>
<dbReference type="InterPro" id="IPR052523">
    <property type="entry name" value="Trichothecene_AcTrans"/>
</dbReference>
<name>A0A8H3FQW7_9LECA</name>
<gene>
    <name evidence="2" type="ORF">GOMPHAMPRED_003940</name>
</gene>